<accession>B0D4V3</accession>
<gene>
    <name evidence="2" type="ORF">LACBIDRAFT_317298</name>
</gene>
<dbReference type="RefSeq" id="XP_001878858.1">
    <property type="nucleotide sequence ID" value="XM_001878823.1"/>
</dbReference>
<evidence type="ECO:0000313" key="3">
    <source>
        <dbReference type="Proteomes" id="UP000001194"/>
    </source>
</evidence>
<evidence type="ECO:0000313" key="2">
    <source>
        <dbReference type="EMBL" id="EDR10408.1"/>
    </source>
</evidence>
<protein>
    <submittedName>
        <fullName evidence="2">Predicted protein</fullName>
    </submittedName>
</protein>
<sequence length="225" mass="25371">MREHADDFVEIYSSVVQSNRKGHLNVDGDVSSPTEVRTAHRTPRREVRWQLDKSANNRSLESIVRRFEDYLDCVSASSADSPLRRITVLGHKRISHRCPGYLREEITLAADVSRSVVVAHQYPSQSEICTICGQLVQHPSNAVPPSSTTNRWRQPPQTINIPTPAIRSYTPKSSSSYYDNDSPLTAGEFDHLRSWYSSVQPTVWGAKFACSWDGKSWVVRSSLTP</sequence>
<dbReference type="AlphaFoldDB" id="B0D4V3"/>
<dbReference type="InParanoid" id="B0D4V3"/>
<reference evidence="2 3" key="1">
    <citation type="journal article" date="2008" name="Nature">
        <title>The genome of Laccaria bicolor provides insights into mycorrhizal symbiosis.</title>
        <authorList>
            <person name="Martin F."/>
            <person name="Aerts A."/>
            <person name="Ahren D."/>
            <person name="Brun A."/>
            <person name="Danchin E.G.J."/>
            <person name="Duchaussoy F."/>
            <person name="Gibon J."/>
            <person name="Kohler A."/>
            <person name="Lindquist E."/>
            <person name="Pereda V."/>
            <person name="Salamov A."/>
            <person name="Shapiro H.J."/>
            <person name="Wuyts J."/>
            <person name="Blaudez D."/>
            <person name="Buee M."/>
            <person name="Brokstein P."/>
            <person name="Canbaeck B."/>
            <person name="Cohen D."/>
            <person name="Courty P.E."/>
            <person name="Coutinho P.M."/>
            <person name="Delaruelle C."/>
            <person name="Detter J.C."/>
            <person name="Deveau A."/>
            <person name="DiFazio S."/>
            <person name="Duplessis S."/>
            <person name="Fraissinet-Tachet L."/>
            <person name="Lucic E."/>
            <person name="Frey-Klett P."/>
            <person name="Fourrey C."/>
            <person name="Feussner I."/>
            <person name="Gay G."/>
            <person name="Grimwood J."/>
            <person name="Hoegger P.J."/>
            <person name="Jain P."/>
            <person name="Kilaru S."/>
            <person name="Labbe J."/>
            <person name="Lin Y.C."/>
            <person name="Legue V."/>
            <person name="Le Tacon F."/>
            <person name="Marmeisse R."/>
            <person name="Melayah D."/>
            <person name="Montanini B."/>
            <person name="Muratet M."/>
            <person name="Nehls U."/>
            <person name="Niculita-Hirzel H."/>
            <person name="Oudot-Le Secq M.P."/>
            <person name="Peter M."/>
            <person name="Quesneville H."/>
            <person name="Rajashekar B."/>
            <person name="Reich M."/>
            <person name="Rouhier N."/>
            <person name="Schmutz J."/>
            <person name="Yin T."/>
            <person name="Chalot M."/>
            <person name="Henrissat B."/>
            <person name="Kuees U."/>
            <person name="Lucas S."/>
            <person name="Van de Peer Y."/>
            <person name="Podila G.K."/>
            <person name="Polle A."/>
            <person name="Pukkila P.J."/>
            <person name="Richardson P.M."/>
            <person name="Rouze P."/>
            <person name="Sanders I.R."/>
            <person name="Stajich J.E."/>
            <person name="Tunlid A."/>
            <person name="Tuskan G."/>
            <person name="Grigoriev I.V."/>
        </authorList>
    </citation>
    <scope>NUCLEOTIDE SEQUENCE [LARGE SCALE GENOMIC DNA]</scope>
    <source>
        <strain evidence="3">S238N-H82 / ATCC MYA-4686</strain>
    </source>
</reference>
<dbReference type="KEGG" id="lbc:LACBIDRAFT_317298"/>
<dbReference type="OrthoDB" id="3026831at2759"/>
<dbReference type="Proteomes" id="UP000001194">
    <property type="component" value="Unassembled WGS sequence"/>
</dbReference>
<name>B0D4V3_LACBS</name>
<organism evidence="3">
    <name type="scientific">Laccaria bicolor (strain S238N-H82 / ATCC MYA-4686)</name>
    <name type="common">Bicoloured deceiver</name>
    <name type="synonym">Laccaria laccata var. bicolor</name>
    <dbReference type="NCBI Taxonomy" id="486041"/>
    <lineage>
        <taxon>Eukaryota</taxon>
        <taxon>Fungi</taxon>
        <taxon>Dikarya</taxon>
        <taxon>Basidiomycota</taxon>
        <taxon>Agaricomycotina</taxon>
        <taxon>Agaricomycetes</taxon>
        <taxon>Agaricomycetidae</taxon>
        <taxon>Agaricales</taxon>
        <taxon>Agaricineae</taxon>
        <taxon>Hydnangiaceae</taxon>
        <taxon>Laccaria</taxon>
    </lineage>
</organism>
<evidence type="ECO:0000256" key="1">
    <source>
        <dbReference type="SAM" id="MobiDB-lite"/>
    </source>
</evidence>
<dbReference type="HOGENOM" id="CLU_1230121_0_0_1"/>
<feature type="compositionally biased region" description="Polar residues" evidence="1">
    <location>
        <begin position="142"/>
        <end position="161"/>
    </location>
</feature>
<proteinExistence type="predicted"/>
<dbReference type="EMBL" id="DS547097">
    <property type="protein sequence ID" value="EDR10408.1"/>
    <property type="molecule type" value="Genomic_DNA"/>
</dbReference>
<feature type="region of interest" description="Disordered" evidence="1">
    <location>
        <begin position="142"/>
        <end position="165"/>
    </location>
</feature>
<keyword evidence="3" id="KW-1185">Reference proteome</keyword>
<dbReference type="GeneID" id="6074319"/>